<dbReference type="PANTHER" id="PTHR46148">
    <property type="entry name" value="CHROMO DOMAIN-CONTAINING PROTEIN"/>
    <property type="match status" value="1"/>
</dbReference>
<protein>
    <recommendedName>
        <fullName evidence="3">DNA/RNA polymerases superfamily protein</fullName>
    </recommendedName>
</protein>
<dbReference type="Proteomes" id="UP000818029">
    <property type="component" value="Chromosome D06"/>
</dbReference>
<sequence>MGDWCVLGPELVSDIEDKVRLIRDRLSAASDRQKSYADLKYREIEFSMRDLVARIHDMFYVSMLRRYRSDPMHIVPVKEIEVRPNLTFEEELVQILERDVKVLRRKSVPLVKRKR</sequence>
<keyword evidence="1" id="KW-1185">Reference proteome</keyword>
<name>A0ABM3A9M0_GOSHI</name>
<organism evidence="1 2">
    <name type="scientific">Gossypium hirsutum</name>
    <name type="common">Upland cotton</name>
    <name type="synonym">Gossypium mexicanum</name>
    <dbReference type="NCBI Taxonomy" id="3635"/>
    <lineage>
        <taxon>Eukaryota</taxon>
        <taxon>Viridiplantae</taxon>
        <taxon>Streptophyta</taxon>
        <taxon>Embryophyta</taxon>
        <taxon>Tracheophyta</taxon>
        <taxon>Spermatophyta</taxon>
        <taxon>Magnoliopsida</taxon>
        <taxon>eudicotyledons</taxon>
        <taxon>Gunneridae</taxon>
        <taxon>Pentapetalae</taxon>
        <taxon>rosids</taxon>
        <taxon>malvids</taxon>
        <taxon>Malvales</taxon>
        <taxon>Malvaceae</taxon>
        <taxon>Malvoideae</taxon>
        <taxon>Gossypium</taxon>
    </lineage>
</organism>
<reference evidence="1" key="1">
    <citation type="journal article" date="2020" name="Nat. Genet.">
        <title>Genomic diversifications of five Gossypium allopolyploid species and their impact on cotton improvement.</title>
        <authorList>
            <person name="Chen Z.J."/>
            <person name="Sreedasyam A."/>
            <person name="Ando A."/>
            <person name="Song Q."/>
            <person name="De Santiago L.M."/>
            <person name="Hulse-Kemp A.M."/>
            <person name="Ding M."/>
            <person name="Ye W."/>
            <person name="Kirkbride R.C."/>
            <person name="Jenkins J."/>
            <person name="Plott C."/>
            <person name="Lovell J."/>
            <person name="Lin Y.M."/>
            <person name="Vaughn R."/>
            <person name="Liu B."/>
            <person name="Simpson S."/>
            <person name="Scheffler B.E."/>
            <person name="Wen L."/>
            <person name="Saski C.A."/>
            <person name="Grover C.E."/>
            <person name="Hu G."/>
            <person name="Conover J.L."/>
            <person name="Carlson J.W."/>
            <person name="Shu S."/>
            <person name="Boston L.B."/>
            <person name="Williams M."/>
            <person name="Peterson D.G."/>
            <person name="McGee K."/>
            <person name="Jones D.C."/>
            <person name="Wendel J.F."/>
            <person name="Stelly D.M."/>
            <person name="Grimwood J."/>
            <person name="Schmutz J."/>
        </authorList>
    </citation>
    <scope>NUCLEOTIDE SEQUENCE [LARGE SCALE GENOMIC DNA]</scope>
    <source>
        <strain evidence="1">cv. TM-1</strain>
    </source>
</reference>
<accession>A0ABM3A9M0</accession>
<evidence type="ECO:0000313" key="2">
    <source>
        <dbReference type="RefSeq" id="XP_040951526.1"/>
    </source>
</evidence>
<dbReference type="RefSeq" id="XP_040951526.1">
    <property type="nucleotide sequence ID" value="XM_041095592.1"/>
</dbReference>
<evidence type="ECO:0008006" key="3">
    <source>
        <dbReference type="Google" id="ProtNLM"/>
    </source>
</evidence>
<evidence type="ECO:0000313" key="1">
    <source>
        <dbReference type="Proteomes" id="UP000818029"/>
    </source>
</evidence>
<reference evidence="2" key="2">
    <citation type="submission" date="2025-08" db="UniProtKB">
        <authorList>
            <consortium name="RefSeq"/>
        </authorList>
    </citation>
    <scope>IDENTIFICATION</scope>
</reference>
<proteinExistence type="predicted"/>
<gene>
    <name evidence="2" type="primary">LOC121218416</name>
</gene>
<dbReference type="PANTHER" id="PTHR46148:SF44">
    <property type="entry name" value="GAG-POL POLYPROTEIN"/>
    <property type="match status" value="1"/>
</dbReference>
<dbReference type="GeneID" id="121218416"/>